<dbReference type="PANTHER" id="PTHR34039:SF1">
    <property type="entry name" value="UPF0102 PROTEIN YRAN"/>
    <property type="match status" value="1"/>
</dbReference>
<dbReference type="Proteomes" id="UP001251085">
    <property type="component" value="Unassembled WGS sequence"/>
</dbReference>
<dbReference type="RefSeq" id="WP_311760928.1">
    <property type="nucleotide sequence ID" value="NZ_JAVRQI010000015.1"/>
</dbReference>
<accession>A0ABU3EHW8</accession>
<reference evidence="4" key="1">
    <citation type="submission" date="2023-07" db="EMBL/GenBank/DDBJ databases">
        <title>Characterization of two Paracoccaceae strains isolated from Phycosphere and proposal of Xinfangfangia lacusdiani sp. nov.</title>
        <authorList>
            <person name="Deng Y."/>
            <person name="Zhang Y.Q."/>
        </authorList>
    </citation>
    <scope>NUCLEOTIDE SEQUENCE [LARGE SCALE GENOMIC DNA]</scope>
    <source>
        <strain evidence="4">CPCC 101403</strain>
    </source>
</reference>
<feature type="region of interest" description="Disordered" evidence="2">
    <location>
        <begin position="1"/>
        <end position="20"/>
    </location>
</feature>
<gene>
    <name evidence="3" type="ORF">RM190_18415</name>
</gene>
<evidence type="ECO:0000256" key="1">
    <source>
        <dbReference type="ARBA" id="ARBA00006738"/>
    </source>
</evidence>
<comment type="similarity">
    <text evidence="1">Belongs to the UPF0102 family.</text>
</comment>
<proteinExistence type="inferred from homology"/>
<dbReference type="PANTHER" id="PTHR34039">
    <property type="entry name" value="UPF0102 PROTEIN YRAN"/>
    <property type="match status" value="1"/>
</dbReference>
<dbReference type="InterPro" id="IPR011335">
    <property type="entry name" value="Restrct_endonuc-II-like"/>
</dbReference>
<dbReference type="InterPro" id="IPR011856">
    <property type="entry name" value="tRNA_endonuc-like_dom_sf"/>
</dbReference>
<dbReference type="SUPFAM" id="SSF52980">
    <property type="entry name" value="Restriction endonuclease-like"/>
    <property type="match status" value="1"/>
</dbReference>
<sequence>MTKIAGQGRNPRSARGSTAFASGRMGEDSVCRNYLERGYALVASRWRGKAGEIDLILRKGEEFVFVEVKTASQHDRAAERINGRQIDRICHAALEFCGGLATGLLTLMRFDAALVDEIGRVEIIENAFGGA</sequence>
<keyword evidence="4" id="KW-1185">Reference proteome</keyword>
<evidence type="ECO:0000256" key="2">
    <source>
        <dbReference type="SAM" id="MobiDB-lite"/>
    </source>
</evidence>
<dbReference type="InterPro" id="IPR003509">
    <property type="entry name" value="UPF0102_YraN-like"/>
</dbReference>
<evidence type="ECO:0000313" key="3">
    <source>
        <dbReference type="EMBL" id="MDT1063841.1"/>
    </source>
</evidence>
<evidence type="ECO:0000313" key="4">
    <source>
        <dbReference type="Proteomes" id="UP001251085"/>
    </source>
</evidence>
<organism evidence="3 4">
    <name type="scientific">Paracoccus broussonetiae</name>
    <dbReference type="NCBI Taxonomy" id="3075834"/>
    <lineage>
        <taxon>Bacteria</taxon>
        <taxon>Pseudomonadati</taxon>
        <taxon>Pseudomonadota</taxon>
        <taxon>Alphaproteobacteria</taxon>
        <taxon>Rhodobacterales</taxon>
        <taxon>Paracoccaceae</taxon>
        <taxon>Paracoccus</taxon>
    </lineage>
</organism>
<comment type="caution">
    <text evidence="3">The sequence shown here is derived from an EMBL/GenBank/DDBJ whole genome shotgun (WGS) entry which is preliminary data.</text>
</comment>
<dbReference type="Pfam" id="PF02021">
    <property type="entry name" value="UPF0102"/>
    <property type="match status" value="1"/>
</dbReference>
<name>A0ABU3EHW8_9RHOB</name>
<dbReference type="Gene3D" id="3.40.1350.10">
    <property type="match status" value="1"/>
</dbReference>
<protein>
    <submittedName>
        <fullName evidence="3">YraN family protein</fullName>
    </submittedName>
</protein>
<dbReference type="EMBL" id="JAVRQI010000015">
    <property type="protein sequence ID" value="MDT1063841.1"/>
    <property type="molecule type" value="Genomic_DNA"/>
</dbReference>